<feature type="region of interest" description="Disordered" evidence="1">
    <location>
        <begin position="59"/>
        <end position="82"/>
    </location>
</feature>
<name>A0A5B7DAQ4_PORTR</name>
<organism evidence="2 3">
    <name type="scientific">Portunus trituberculatus</name>
    <name type="common">Swimming crab</name>
    <name type="synonym">Neptunus trituberculatus</name>
    <dbReference type="NCBI Taxonomy" id="210409"/>
    <lineage>
        <taxon>Eukaryota</taxon>
        <taxon>Metazoa</taxon>
        <taxon>Ecdysozoa</taxon>
        <taxon>Arthropoda</taxon>
        <taxon>Crustacea</taxon>
        <taxon>Multicrustacea</taxon>
        <taxon>Malacostraca</taxon>
        <taxon>Eumalacostraca</taxon>
        <taxon>Eucarida</taxon>
        <taxon>Decapoda</taxon>
        <taxon>Pleocyemata</taxon>
        <taxon>Brachyura</taxon>
        <taxon>Eubrachyura</taxon>
        <taxon>Portunoidea</taxon>
        <taxon>Portunidae</taxon>
        <taxon>Portuninae</taxon>
        <taxon>Portunus</taxon>
    </lineage>
</organism>
<dbReference type="Proteomes" id="UP000324222">
    <property type="component" value="Unassembled WGS sequence"/>
</dbReference>
<reference evidence="2 3" key="1">
    <citation type="submission" date="2019-05" db="EMBL/GenBank/DDBJ databases">
        <title>Another draft genome of Portunus trituberculatus and its Hox gene families provides insights of decapod evolution.</title>
        <authorList>
            <person name="Jeong J.-H."/>
            <person name="Song I."/>
            <person name="Kim S."/>
            <person name="Choi T."/>
            <person name="Kim D."/>
            <person name="Ryu S."/>
            <person name="Kim W."/>
        </authorList>
    </citation>
    <scope>NUCLEOTIDE SEQUENCE [LARGE SCALE GENOMIC DNA]</scope>
    <source>
        <tissue evidence="2">Muscle</tissue>
    </source>
</reference>
<evidence type="ECO:0000313" key="3">
    <source>
        <dbReference type="Proteomes" id="UP000324222"/>
    </source>
</evidence>
<feature type="compositionally biased region" description="Basic and acidic residues" evidence="1">
    <location>
        <begin position="73"/>
        <end position="82"/>
    </location>
</feature>
<sequence length="82" mass="9285">MHFTRSDYEDDLKHRLLGTETPKSHRLLTDATVPSLNLPQVAYWSPNQSTHYGAMSELMDRSSGRTETTAHSTHRESVTTTP</sequence>
<proteinExistence type="predicted"/>
<keyword evidence="3" id="KW-1185">Reference proteome</keyword>
<dbReference type="EMBL" id="VSRR010000667">
    <property type="protein sequence ID" value="MPC18303.1"/>
    <property type="molecule type" value="Genomic_DNA"/>
</dbReference>
<protein>
    <submittedName>
        <fullName evidence="2">Uncharacterized protein</fullName>
    </submittedName>
</protein>
<evidence type="ECO:0000256" key="1">
    <source>
        <dbReference type="SAM" id="MobiDB-lite"/>
    </source>
</evidence>
<accession>A0A5B7DAQ4</accession>
<comment type="caution">
    <text evidence="2">The sequence shown here is derived from an EMBL/GenBank/DDBJ whole genome shotgun (WGS) entry which is preliminary data.</text>
</comment>
<dbReference type="AlphaFoldDB" id="A0A5B7DAQ4"/>
<gene>
    <name evidence="2" type="ORF">E2C01_011181</name>
</gene>
<evidence type="ECO:0000313" key="2">
    <source>
        <dbReference type="EMBL" id="MPC18303.1"/>
    </source>
</evidence>